<dbReference type="InterPro" id="IPR000432">
    <property type="entry name" value="DNA_mismatch_repair_MutS_C"/>
</dbReference>
<evidence type="ECO:0000259" key="10">
    <source>
        <dbReference type="PROSITE" id="PS50828"/>
    </source>
</evidence>
<dbReference type="FunFam" id="3.40.50.300:FF:000830">
    <property type="entry name" value="Endonuclease MutS2"/>
    <property type="match status" value="1"/>
</dbReference>
<dbReference type="PROSITE" id="PS50828">
    <property type="entry name" value="SMR"/>
    <property type="match status" value="1"/>
</dbReference>
<dbReference type="GO" id="GO:0140664">
    <property type="term" value="F:ATP-dependent DNA damage sensor activity"/>
    <property type="evidence" value="ECO:0007669"/>
    <property type="project" value="InterPro"/>
</dbReference>
<dbReference type="Pfam" id="PF20297">
    <property type="entry name" value="MSSS"/>
    <property type="match status" value="1"/>
</dbReference>
<dbReference type="EC" id="3.1.-.-" evidence="7"/>
<dbReference type="InterPro" id="IPR027417">
    <property type="entry name" value="P-loop_NTPase"/>
</dbReference>
<keyword evidence="12" id="KW-1185">Reference proteome</keyword>
<evidence type="ECO:0000256" key="8">
    <source>
        <dbReference type="SAM" id="Coils"/>
    </source>
</evidence>
<dbReference type="Gene3D" id="3.40.50.300">
    <property type="entry name" value="P-loop containing nucleotide triphosphate hydrolases"/>
    <property type="match status" value="1"/>
</dbReference>
<sequence>MNPIPSPVGDCSAATLEWPRFLELLAGYSHSLVGRQWAVALQPSTDVEWLRREHALVGEMRRLLAQHLSIALGSLFDPTTLLDKSRIEGAALEPEEIRDVLNLVDDVTAWQAVMETPPVALDGELPELTSLSAPLMDSDLRPLVQSLRSRMLPDGSLADNASPNLNRIRREIERQQRQIEQSLRQTMRRLSEGGGVQDELITIRGERFVIPIKTESKRRIPGVVHGASSSGQTVYIEPLETIEQNNELVRLYEEEQAEIHRIFLAMTRQIGLQSRVIGEGAAILTVVESLVIRGRFADDFQCIRPRFGDPAELLELRLVQARHPLLETRLRKAGGSIVPISIQLTSDERQLIISGPNTGGKTVGLKTTGLLGIMAQAGIPVPAEEAVFPLFHEFLADIGDSQSIEQNLSTFSAHIVNLNRIAGLAGPDSLVLLDELGSATDPEEGAALAVAIAEHFLHTRAWCLISTHHTSLKVYAANTPGVINAAVGFNEQTLAPTYELRQGVPGASAGINIAGRLGLNSEIIDSARSRLNTQTQDIGRFLDQLHAQLESITSERAALRIREQEVAREKNRLEVEGLKEWRTKVRDMEVKLQSLLKDFEYQMRETVRAVDDRAAQQKLSKDAERRIAKLRREFSEQFNSSVVAAHTGADRGDSHAQPHIVKHVAAGDSVKLKSLGKTAVVQRQVDDNIFEVAIGLMKMRVNREDIAEVVRNPQTSQPTMSPLQAARKRGVSISVAEPDENMNWELNVIGRNVDEATDEVQKFLDRAFLAGLPRVRIVHGTGMGILRKALRAYLQRHPQVATVSEPPHNEGGAGATVAELKL</sequence>
<dbReference type="InterPro" id="IPR007696">
    <property type="entry name" value="DNA_mismatch_repair_MutS_core"/>
</dbReference>
<comment type="similarity">
    <text evidence="7">Belongs to the DNA mismatch repair MutS family. MutS2 subfamily.</text>
</comment>
<keyword evidence="8" id="KW-0175">Coiled coil</keyword>
<dbReference type="PIRSF" id="PIRSF005814">
    <property type="entry name" value="MutS_YshD"/>
    <property type="match status" value="1"/>
</dbReference>
<evidence type="ECO:0000256" key="9">
    <source>
        <dbReference type="SAM" id="MobiDB-lite"/>
    </source>
</evidence>
<feature type="binding site" evidence="7">
    <location>
        <begin position="355"/>
        <end position="362"/>
    </location>
    <ligand>
        <name>ATP</name>
        <dbReference type="ChEBI" id="CHEBI:30616"/>
    </ligand>
</feature>
<dbReference type="EMBL" id="CP030840">
    <property type="protein sequence ID" value="AXC10540.1"/>
    <property type="molecule type" value="Genomic_DNA"/>
</dbReference>
<feature type="region of interest" description="Disordered" evidence="9">
    <location>
        <begin position="803"/>
        <end position="822"/>
    </location>
</feature>
<dbReference type="Pfam" id="PF00488">
    <property type="entry name" value="MutS_V"/>
    <property type="match status" value="1"/>
</dbReference>
<keyword evidence="4 7" id="KW-0067">ATP-binding</keyword>
<gene>
    <name evidence="7" type="primary">mutS2</name>
    <name evidence="7" type="synonym">rqcU</name>
    <name evidence="11" type="ORF">ACPOL_1192</name>
</gene>
<dbReference type="InterPro" id="IPR002625">
    <property type="entry name" value="Smr_dom"/>
</dbReference>
<dbReference type="InterPro" id="IPR046893">
    <property type="entry name" value="MSSS"/>
</dbReference>
<evidence type="ECO:0000313" key="12">
    <source>
        <dbReference type="Proteomes" id="UP000253606"/>
    </source>
</evidence>
<comment type="function">
    <text evidence="7">Acts as a ribosome collision sensor, splitting the ribosome into its 2 subunits. Detects stalled/collided 70S ribosomes which it binds and splits by an ATP-hydrolysis driven conformational change. Acts upstream of the ribosome quality control system (RQC), a ribosome-associated complex that mediates the extraction of incompletely synthesized nascent chains from stalled ribosomes and their subsequent degradation. Probably generates substrates for RQC.</text>
</comment>
<dbReference type="GO" id="GO:0043023">
    <property type="term" value="F:ribosomal large subunit binding"/>
    <property type="evidence" value="ECO:0007669"/>
    <property type="project" value="UniProtKB-UniRule"/>
</dbReference>
<evidence type="ECO:0000256" key="3">
    <source>
        <dbReference type="ARBA" id="ARBA00022801"/>
    </source>
</evidence>
<keyword evidence="2 7" id="KW-0547">Nucleotide-binding</keyword>
<dbReference type="GO" id="GO:0045910">
    <property type="term" value="P:negative regulation of DNA recombination"/>
    <property type="evidence" value="ECO:0007669"/>
    <property type="project" value="InterPro"/>
</dbReference>
<keyword evidence="5 7" id="KW-0694">RNA-binding</keyword>
<keyword evidence="1 7" id="KW-0699">rRNA-binding</keyword>
<evidence type="ECO:0000313" key="11">
    <source>
        <dbReference type="EMBL" id="AXC10540.1"/>
    </source>
</evidence>
<dbReference type="SMART" id="SM00534">
    <property type="entry name" value="MUTSac"/>
    <property type="match status" value="1"/>
</dbReference>
<accession>A0A2Z5FUW2</accession>
<comment type="subunit">
    <text evidence="7">Homodimer. Binds to stalled ribosomes, contacting rRNA.</text>
</comment>
<dbReference type="SUPFAM" id="SSF160443">
    <property type="entry name" value="SMR domain-like"/>
    <property type="match status" value="1"/>
</dbReference>
<keyword evidence="7" id="KW-0540">Nuclease</keyword>
<dbReference type="GO" id="GO:0004519">
    <property type="term" value="F:endonuclease activity"/>
    <property type="evidence" value="ECO:0007669"/>
    <property type="project" value="UniProtKB-UniRule"/>
</dbReference>
<dbReference type="PANTHER" id="PTHR48466:SF2">
    <property type="entry name" value="OS10G0509000 PROTEIN"/>
    <property type="match status" value="1"/>
</dbReference>
<protein>
    <recommendedName>
        <fullName evidence="7">Endonuclease MutS2</fullName>
        <ecNumber evidence="7">3.1.-.-</ecNumber>
    </recommendedName>
    <alternativeName>
        <fullName evidence="7">Ribosome-associated protein quality control-upstream factor</fullName>
        <shortName evidence="7">RQC-upstream factor</shortName>
        <shortName evidence="7">RqcU</shortName>
        <ecNumber evidence="7">3.6.4.-</ecNumber>
    </alternativeName>
</protein>
<dbReference type="GO" id="GO:0072344">
    <property type="term" value="P:rescue of stalled ribosome"/>
    <property type="evidence" value="ECO:0007669"/>
    <property type="project" value="UniProtKB-UniRule"/>
</dbReference>
<dbReference type="NCBIfam" id="TIGR01069">
    <property type="entry name" value="mutS2"/>
    <property type="match status" value="1"/>
</dbReference>
<evidence type="ECO:0000256" key="1">
    <source>
        <dbReference type="ARBA" id="ARBA00022730"/>
    </source>
</evidence>
<evidence type="ECO:0000256" key="2">
    <source>
        <dbReference type="ARBA" id="ARBA00022741"/>
    </source>
</evidence>
<feature type="coiled-coil region" evidence="8">
    <location>
        <begin position="542"/>
        <end position="633"/>
    </location>
</feature>
<dbReference type="Pfam" id="PF01713">
    <property type="entry name" value="Smr"/>
    <property type="match status" value="1"/>
</dbReference>
<keyword evidence="6 7" id="KW-0238">DNA-binding</keyword>
<dbReference type="KEGG" id="abas:ACPOL_1192"/>
<dbReference type="InterPro" id="IPR036063">
    <property type="entry name" value="Smr_dom_sf"/>
</dbReference>
<reference evidence="11 12" key="1">
    <citation type="journal article" date="2018" name="Front. Microbiol.">
        <title>Hydrolytic Capabilities as a Key to Environmental Success: Chitinolytic and Cellulolytic Acidobacteria From Acidic Sub-arctic Soils and Boreal Peatlands.</title>
        <authorList>
            <person name="Belova S.E."/>
            <person name="Ravin N.V."/>
            <person name="Pankratov T.A."/>
            <person name="Rakitin A.L."/>
            <person name="Ivanova A.A."/>
            <person name="Beletsky A.V."/>
            <person name="Mardanov A.V."/>
            <person name="Sinninghe Damste J.S."/>
            <person name="Dedysh S.N."/>
        </authorList>
    </citation>
    <scope>NUCLEOTIDE SEQUENCE [LARGE SCALE GENOMIC DNA]</scope>
    <source>
        <strain evidence="11 12">SBC82</strain>
    </source>
</reference>
<dbReference type="SMART" id="SM00463">
    <property type="entry name" value="SMR"/>
    <property type="match status" value="1"/>
</dbReference>
<dbReference type="Gene3D" id="3.30.1370.110">
    <property type="match status" value="1"/>
</dbReference>
<name>A0A2Z5FUW2_9BACT</name>
<dbReference type="PANTHER" id="PTHR48466">
    <property type="entry name" value="OS10G0509000 PROTEIN-RELATED"/>
    <property type="match status" value="1"/>
</dbReference>
<dbReference type="GO" id="GO:0005524">
    <property type="term" value="F:ATP binding"/>
    <property type="evidence" value="ECO:0007669"/>
    <property type="project" value="UniProtKB-UniRule"/>
</dbReference>
<dbReference type="Proteomes" id="UP000253606">
    <property type="component" value="Chromosome"/>
</dbReference>
<dbReference type="GO" id="GO:0030983">
    <property type="term" value="F:mismatched DNA binding"/>
    <property type="evidence" value="ECO:0007669"/>
    <property type="project" value="InterPro"/>
</dbReference>
<dbReference type="GO" id="GO:0006298">
    <property type="term" value="P:mismatch repair"/>
    <property type="evidence" value="ECO:0007669"/>
    <property type="project" value="InterPro"/>
</dbReference>
<dbReference type="AlphaFoldDB" id="A0A2Z5FUW2"/>
<comment type="function">
    <text evidence="7">Endonuclease that is involved in the suppression of homologous recombination and thus may have a key role in the control of bacterial genetic diversity.</text>
</comment>
<feature type="domain" description="Smr" evidence="10">
    <location>
        <begin position="746"/>
        <end position="821"/>
    </location>
</feature>
<keyword evidence="3 7" id="KW-0378">Hydrolase</keyword>
<evidence type="ECO:0000256" key="7">
    <source>
        <dbReference type="HAMAP-Rule" id="MF_00092"/>
    </source>
</evidence>
<evidence type="ECO:0000256" key="4">
    <source>
        <dbReference type="ARBA" id="ARBA00022840"/>
    </source>
</evidence>
<evidence type="ECO:0000256" key="6">
    <source>
        <dbReference type="ARBA" id="ARBA00023125"/>
    </source>
</evidence>
<dbReference type="SMART" id="SM00533">
    <property type="entry name" value="MUTSd"/>
    <property type="match status" value="1"/>
</dbReference>
<keyword evidence="7" id="KW-0255">Endonuclease</keyword>
<dbReference type="EC" id="3.6.4.-" evidence="7"/>
<dbReference type="HAMAP" id="MF_00092">
    <property type="entry name" value="MutS2"/>
    <property type="match status" value="1"/>
</dbReference>
<dbReference type="GO" id="GO:0016887">
    <property type="term" value="F:ATP hydrolysis activity"/>
    <property type="evidence" value="ECO:0007669"/>
    <property type="project" value="InterPro"/>
</dbReference>
<dbReference type="InterPro" id="IPR005747">
    <property type="entry name" value="MutS2"/>
</dbReference>
<dbReference type="InterPro" id="IPR045076">
    <property type="entry name" value="MutS"/>
</dbReference>
<dbReference type="GO" id="GO:0019843">
    <property type="term" value="F:rRNA binding"/>
    <property type="evidence" value="ECO:0007669"/>
    <property type="project" value="UniProtKB-UniRule"/>
</dbReference>
<proteinExistence type="inferred from homology"/>
<evidence type="ECO:0000256" key="5">
    <source>
        <dbReference type="ARBA" id="ARBA00022884"/>
    </source>
</evidence>
<dbReference type="InterPro" id="IPR036187">
    <property type="entry name" value="DNA_mismatch_repair_MutS_sf"/>
</dbReference>
<dbReference type="SUPFAM" id="SSF52540">
    <property type="entry name" value="P-loop containing nucleoside triphosphate hydrolases"/>
    <property type="match status" value="1"/>
</dbReference>
<dbReference type="SUPFAM" id="SSF48334">
    <property type="entry name" value="DNA repair protein MutS, domain III"/>
    <property type="match status" value="1"/>
</dbReference>
<organism evidence="11 12">
    <name type="scientific">Acidisarcina polymorpha</name>
    <dbReference type="NCBI Taxonomy" id="2211140"/>
    <lineage>
        <taxon>Bacteria</taxon>
        <taxon>Pseudomonadati</taxon>
        <taxon>Acidobacteriota</taxon>
        <taxon>Terriglobia</taxon>
        <taxon>Terriglobales</taxon>
        <taxon>Acidobacteriaceae</taxon>
        <taxon>Acidisarcina</taxon>
    </lineage>
</organism>